<organism evidence="1">
    <name type="scientific">viral metagenome</name>
    <dbReference type="NCBI Taxonomy" id="1070528"/>
    <lineage>
        <taxon>unclassified sequences</taxon>
        <taxon>metagenomes</taxon>
        <taxon>organismal metagenomes</taxon>
    </lineage>
</organism>
<dbReference type="EMBL" id="MT143658">
    <property type="protein sequence ID" value="QJA99591.1"/>
    <property type="molecule type" value="Genomic_DNA"/>
</dbReference>
<reference evidence="1" key="1">
    <citation type="submission" date="2020-03" db="EMBL/GenBank/DDBJ databases">
        <title>The deep terrestrial virosphere.</title>
        <authorList>
            <person name="Holmfeldt K."/>
            <person name="Nilsson E."/>
            <person name="Simone D."/>
            <person name="Lopez-Fernandez M."/>
            <person name="Wu X."/>
            <person name="de Brujin I."/>
            <person name="Lundin D."/>
            <person name="Andersson A."/>
            <person name="Bertilsson S."/>
            <person name="Dopson M."/>
        </authorList>
    </citation>
    <scope>NUCLEOTIDE SEQUENCE</scope>
    <source>
        <strain evidence="1">MM171A00961</strain>
    </source>
</reference>
<evidence type="ECO:0000313" key="1">
    <source>
        <dbReference type="EMBL" id="QJA99591.1"/>
    </source>
</evidence>
<proteinExistence type="predicted"/>
<gene>
    <name evidence="1" type="ORF">MM171A00961_0001</name>
</gene>
<accession>A0A6M3M3P4</accession>
<protein>
    <submittedName>
        <fullName evidence="1">Uncharacterized protein</fullName>
    </submittedName>
</protein>
<sequence length="148" mass="16523">MIMEYEHISLVSRGGERYFCDLGKTGCTFQNHETGECQWSKRCEGQFMPGDKEMHKIDMCTLYSTLGVEGFMMKKASTTMTKTVSMPGGWPSCVIVFNEDKVPTQFQLKKLEGAMGESAEVTFVLKADVAIELFKKALKAAGSMPAYF</sequence>
<name>A0A6M3M3P4_9ZZZZ</name>
<dbReference type="AlphaFoldDB" id="A0A6M3M3P4"/>